<dbReference type="Gene3D" id="1.25.40.10">
    <property type="entry name" value="Tetratricopeptide repeat domain"/>
    <property type="match status" value="1"/>
</dbReference>
<evidence type="ECO:0000256" key="1">
    <source>
        <dbReference type="SAM" id="MobiDB-lite"/>
    </source>
</evidence>
<dbReference type="AlphaFoldDB" id="A0A1Y2EZV9"/>
<accession>A0A1Y2EZV9</accession>
<protein>
    <recommendedName>
        <fullName evidence="4">TPR-like protein</fullName>
    </recommendedName>
</protein>
<gene>
    <name evidence="2" type="ORF">LY90DRAFT_665407</name>
</gene>
<name>A0A1Y2EZV9_9FUNG</name>
<dbReference type="InterPro" id="IPR011990">
    <property type="entry name" value="TPR-like_helical_dom_sf"/>
</dbReference>
<evidence type="ECO:0000313" key="2">
    <source>
        <dbReference type="EMBL" id="ORY77148.1"/>
    </source>
</evidence>
<dbReference type="EMBL" id="MCOG01000020">
    <property type="protein sequence ID" value="ORY77148.1"/>
    <property type="molecule type" value="Genomic_DNA"/>
</dbReference>
<sequence length="526" mass="61027">MNRNRNNRNSDRKKKQNGKKSNIDIKKTFSELIEEAIEQEEKGERYGDGKKARKFYENACELYENAYNKEKQDFICLYNWARVTYILATFSKPAYSSQKKINLLQLAIERFRSSLKLNPKALDAMFNLKQSLSSLGEMCLDEVSKQAALPFFKEACELGDQVYEIQEGIYKRLNSENENDEGNEYHRHIQEDSTATAVNKDEYIFDEENIITINSLIETLTTNAEDLNSFSSIVDDTIESERLFNQALEKLKRAEEITKEAESNASKNENKDDNNSKGKEEEKEEEEEEEIDFNSIDSAYASILSSRGEHLFNTLGIFDALFFENALEHQNKVIQRIPESSNSQIVYQQKAQELCNKADVLCSFAETLISNGESIDEHSPSQEMYREALLTYEKALTFEDSNNSIICKIGDIKLTLAQNYLLLSKNKEDDAYQSMLQLIHQGLEIYKRALKNSTEQPIEPEIYLRIAKGLSYYNDQTKQCQEMFQKFVHMGGNLEIIEDDHHFVNFDFCDNIKNEPWFIQEMKQLE</sequence>
<feature type="compositionally biased region" description="Acidic residues" evidence="1">
    <location>
        <begin position="282"/>
        <end position="292"/>
    </location>
</feature>
<reference evidence="2 3" key="1">
    <citation type="submission" date="2016-08" db="EMBL/GenBank/DDBJ databases">
        <title>A Parts List for Fungal Cellulosomes Revealed by Comparative Genomics.</title>
        <authorList>
            <consortium name="DOE Joint Genome Institute"/>
            <person name="Haitjema C.H."/>
            <person name="Gilmore S.P."/>
            <person name="Henske J.K."/>
            <person name="Solomon K.V."/>
            <person name="De Groot R."/>
            <person name="Kuo A."/>
            <person name="Mondo S.J."/>
            <person name="Salamov A.A."/>
            <person name="Labutti K."/>
            <person name="Zhao Z."/>
            <person name="Chiniquy J."/>
            <person name="Barry K."/>
            <person name="Brewer H.M."/>
            <person name="Purvine S.O."/>
            <person name="Wright A.T."/>
            <person name="Boxma B."/>
            <person name="Van Alen T."/>
            <person name="Hackstein J.H."/>
            <person name="Baker S.E."/>
            <person name="Grigoriev I.V."/>
            <person name="O'Malley M.A."/>
        </authorList>
    </citation>
    <scope>NUCLEOTIDE SEQUENCE [LARGE SCALE GENOMIC DNA]</scope>
    <source>
        <strain evidence="2 3">G1</strain>
    </source>
</reference>
<evidence type="ECO:0008006" key="4">
    <source>
        <dbReference type="Google" id="ProtNLM"/>
    </source>
</evidence>
<evidence type="ECO:0000313" key="3">
    <source>
        <dbReference type="Proteomes" id="UP000193920"/>
    </source>
</evidence>
<dbReference type="Proteomes" id="UP000193920">
    <property type="component" value="Unassembled WGS sequence"/>
</dbReference>
<organism evidence="2 3">
    <name type="scientific">Neocallimastix californiae</name>
    <dbReference type="NCBI Taxonomy" id="1754190"/>
    <lineage>
        <taxon>Eukaryota</taxon>
        <taxon>Fungi</taxon>
        <taxon>Fungi incertae sedis</taxon>
        <taxon>Chytridiomycota</taxon>
        <taxon>Chytridiomycota incertae sedis</taxon>
        <taxon>Neocallimastigomycetes</taxon>
        <taxon>Neocallimastigales</taxon>
        <taxon>Neocallimastigaceae</taxon>
        <taxon>Neocallimastix</taxon>
    </lineage>
</organism>
<feature type="compositionally biased region" description="Basic and acidic residues" evidence="1">
    <location>
        <begin position="259"/>
        <end position="281"/>
    </location>
</feature>
<feature type="region of interest" description="Disordered" evidence="1">
    <location>
        <begin position="259"/>
        <end position="292"/>
    </location>
</feature>
<feature type="region of interest" description="Disordered" evidence="1">
    <location>
        <begin position="1"/>
        <end position="20"/>
    </location>
</feature>
<dbReference type="SUPFAM" id="SSF48452">
    <property type="entry name" value="TPR-like"/>
    <property type="match status" value="1"/>
</dbReference>
<dbReference type="OrthoDB" id="5328412at2759"/>
<keyword evidence="3" id="KW-1185">Reference proteome</keyword>
<comment type="caution">
    <text evidence="2">The sequence shown here is derived from an EMBL/GenBank/DDBJ whole genome shotgun (WGS) entry which is preliminary data.</text>
</comment>
<proteinExistence type="predicted"/>